<evidence type="ECO:0000313" key="2">
    <source>
        <dbReference type="EMBL" id="AOY84279.1"/>
    </source>
</evidence>
<keyword evidence="1" id="KW-0175">Coiled coil</keyword>
<feature type="coiled-coil region" evidence="1">
    <location>
        <begin position="249"/>
        <end position="297"/>
    </location>
</feature>
<dbReference type="EMBL" id="CP017708">
    <property type="protein sequence ID" value="AOY84279.1"/>
    <property type="molecule type" value="Genomic_DNA"/>
</dbReference>
<feature type="coiled-coil region" evidence="1">
    <location>
        <begin position="355"/>
        <end position="389"/>
    </location>
</feature>
<dbReference type="InterPro" id="IPR047813">
    <property type="entry name" value="HmpF"/>
</dbReference>
<dbReference type="Proteomes" id="UP000176944">
    <property type="component" value="Chromosome"/>
</dbReference>
<organism evidence="2 3">
    <name type="scientific">Moorena producens (strain JHB)</name>
    <dbReference type="NCBI Taxonomy" id="1454205"/>
    <lineage>
        <taxon>Bacteria</taxon>
        <taxon>Bacillati</taxon>
        <taxon>Cyanobacteriota</taxon>
        <taxon>Cyanophyceae</taxon>
        <taxon>Coleofasciculales</taxon>
        <taxon>Coleofasciculaceae</taxon>
        <taxon>Moorena</taxon>
    </lineage>
</organism>
<name>A0A1D9G9F6_MOOP1</name>
<feature type="coiled-coil region" evidence="1">
    <location>
        <begin position="78"/>
        <end position="182"/>
    </location>
</feature>
<sequence>MLYLAEVRKQKTGFMGRAQAELKLLAFQRTDQSWNKVSGEEVLPTEQANNFGDGALVIVNLSGNRQIQGTIEAAGGRLVNLLQNFSRLLEKSKNQEEEIEQWKQSLTYQSQELNRREMEIEARLEQMQTMEEDFSRIEQQRQEIKQQRQELESTQAETAKLNQELERKSKELEGAWEQLRGQQLRLQEQVSEGQYSAGLDAQQAGVIQQLLNRLSGGVESTQSVWEPLNQALEVVNYQHSVLDTHWQQLNEQRLLAQKLEADVEGHGEEVQHQTQKLQQLQASCEQANREMQVQQTNLEIKLESARMVSLQLQTQQELYQELARMATTSGDVKISQMVDIAALEKMPLGELQDIVQNLQQDLEKVVRFVNDQEEELTLQHQGIEELQEQIRVASEYDRISLETQLADEQDRYQMLDRTLVGQRRTLWEREEILNQHLRVLRLRQGIVDSNGQQNQKIDLGPILLELEAQCKQQSDQLQQLEREIEQMRLRVSQAEELMNQQTQEKDAKLAQVKNWEESWLSNQVKVAQLWGKVHLYEETLQPLQDGVNEIRQKLDAIANALNHIQKTGGSQQQAITQISQIISSLSQSPEFAAS</sequence>
<dbReference type="AlphaFoldDB" id="A0A1D9G9F6"/>
<evidence type="ECO:0000256" key="1">
    <source>
        <dbReference type="SAM" id="Coils"/>
    </source>
</evidence>
<dbReference type="NCBIfam" id="NF038350">
    <property type="entry name" value="taxis_HmpF"/>
    <property type="match status" value="1"/>
</dbReference>
<gene>
    <name evidence="2" type="primary">hmpF</name>
    <name evidence="2" type="ORF">BJP36_34500</name>
</gene>
<evidence type="ECO:0000313" key="3">
    <source>
        <dbReference type="Proteomes" id="UP000176944"/>
    </source>
</evidence>
<proteinExistence type="predicted"/>
<reference evidence="3" key="1">
    <citation type="submission" date="2016-10" db="EMBL/GenBank/DDBJ databases">
        <title>Comparative genomics uncovers the prolific and rare metabolic potential of the cyanobacterial genus Moorea.</title>
        <authorList>
            <person name="Leao T."/>
            <person name="Castelao G."/>
            <person name="Korobeynikov A."/>
            <person name="Monroe E.A."/>
            <person name="Podell S."/>
            <person name="Glukhov E."/>
            <person name="Allen E."/>
            <person name="Gerwick W.H."/>
            <person name="Gerwick L."/>
        </authorList>
    </citation>
    <scope>NUCLEOTIDE SEQUENCE [LARGE SCALE GENOMIC DNA]</scope>
    <source>
        <strain evidence="3">JHB</strain>
    </source>
</reference>
<accession>A0A1D9G9F6</accession>
<protein>
    <submittedName>
        <fullName evidence="2">Pilus motility taxis protein HmpF</fullName>
    </submittedName>
</protein>
<feature type="coiled-coil region" evidence="1">
    <location>
        <begin position="463"/>
        <end position="518"/>
    </location>
</feature>